<sequence length="439" mass="50815">MRPIPKDLQVSKKNESPNYLPVRQKGNEFSWASVTGMVLGNVRQQGLTDYSIEAFREDCHSEFKELLSEPEVWEWLDQMYFSTNAVLNVSPLFLLFKAQKMAREDNEDAAANQRMSDMFSGLLGDFTLADEPNDNLHFLERAMLAVLKRRLRPLGGKGRVQDQPYLPYLAQAFQRDMRFLAAHPEYLMAELTNTLKLYAFAYCSQLSLTVRDWRAGTPAPKELYFILDVEKASTERDKIRDCGYRRLSSTSKELFPVLSAGEVLRSDGPQRPLWRIYDDARRYDDQQALIDELNRYNHEFALPTNRDLPAPPVATTLEDAFKHFVTLAIKQFDGKSGRQTVNQNYVRELEKKVFADFIQFRGRAGNILTLNQDQLLLLTNLAIGRNDKLRFFELLGEFQQRGFFFDNQSQQVLIEFFERMGNVERMSDSGEAVYVRKTV</sequence>
<accession>A0A7X3KB98</accession>
<proteinExistence type="predicted"/>
<dbReference type="Proteomes" id="UP000443353">
    <property type="component" value="Unassembled WGS sequence"/>
</dbReference>
<reference evidence="1 2" key="1">
    <citation type="submission" date="2019-12" db="EMBL/GenBank/DDBJ databases">
        <authorList>
            <person name="Li C."/>
            <person name="Zhao J."/>
        </authorList>
    </citation>
    <scope>NUCLEOTIDE SEQUENCE [LARGE SCALE GENOMIC DNA]</scope>
    <source>
        <strain evidence="1 2">NEAU-DD11</strain>
    </source>
</reference>
<dbReference type="AlphaFoldDB" id="A0A7X3KB98"/>
<keyword evidence="2" id="KW-1185">Reference proteome</keyword>
<dbReference type="NCBIfam" id="TIGR03236">
    <property type="entry name" value="dnd_assoc_1"/>
    <property type="match status" value="1"/>
</dbReference>
<dbReference type="RefSeq" id="WP_160410694.1">
    <property type="nucleotide sequence ID" value="NZ_WSES01000012.1"/>
</dbReference>
<comment type="caution">
    <text evidence="1">The sequence shown here is derived from an EMBL/GenBank/DDBJ whole genome shotgun (WGS) entry which is preliminary data.</text>
</comment>
<dbReference type="InterPro" id="IPR017645">
    <property type="entry name" value="Dnd_assoc_1"/>
</dbReference>
<dbReference type="EMBL" id="WSES01000012">
    <property type="protein sequence ID" value="MVW64175.1"/>
    <property type="molecule type" value="Genomic_DNA"/>
</dbReference>
<gene>
    <name evidence="1" type="primary">dptG</name>
    <name evidence="1" type="ORF">GPY61_30020</name>
</gene>
<evidence type="ECO:0000313" key="2">
    <source>
        <dbReference type="Proteomes" id="UP000443353"/>
    </source>
</evidence>
<name>A0A7X3KB98_9BURK</name>
<organism evidence="1 2">
    <name type="scientific">Massilia cellulosiltytica</name>
    <dbReference type="NCBI Taxonomy" id="2683234"/>
    <lineage>
        <taxon>Bacteria</taxon>
        <taxon>Pseudomonadati</taxon>
        <taxon>Pseudomonadota</taxon>
        <taxon>Betaproteobacteria</taxon>
        <taxon>Burkholderiales</taxon>
        <taxon>Oxalobacteraceae</taxon>
        <taxon>Telluria group</taxon>
        <taxon>Massilia</taxon>
    </lineage>
</organism>
<evidence type="ECO:0000313" key="1">
    <source>
        <dbReference type="EMBL" id="MVW64175.1"/>
    </source>
</evidence>
<protein>
    <submittedName>
        <fullName evidence="1">DNA phosphorothioation-dependent restriction protein DptG</fullName>
    </submittedName>
</protein>